<reference evidence="1 2" key="1">
    <citation type="submission" date="2024-01" db="EMBL/GenBank/DDBJ databases">
        <title>A draft genome for a cacao thread blight-causing isolate of Paramarasmius palmivorus.</title>
        <authorList>
            <person name="Baruah I.K."/>
            <person name="Bukari Y."/>
            <person name="Amoako-Attah I."/>
            <person name="Meinhardt L.W."/>
            <person name="Bailey B.A."/>
            <person name="Cohen S.P."/>
        </authorList>
    </citation>
    <scope>NUCLEOTIDE SEQUENCE [LARGE SCALE GENOMIC DNA]</scope>
    <source>
        <strain evidence="1 2">GH-12</strain>
    </source>
</reference>
<dbReference type="Gene3D" id="3.80.10.10">
    <property type="entry name" value="Ribonuclease Inhibitor"/>
    <property type="match status" value="1"/>
</dbReference>
<sequence length="529" mass="59146">MDAHCPQCVAFVTDNFPPLPVVNSEIMDFTRTNITPPDNVSQIVTEYLAEAKKRLAIITEKADHAKETLRLLRHHQKVLRTAIESHQTIVHPIRRLPSEVLSVIFKACVESSDITDLFESTVPEHHRLRNSLNSSHPPWTLTRVCRSWRSVALSCSSLWSYVAIPLPHCYMGVQHSQHTLMQLILQLQRSKLRPLTVSITYPKCPNHNQPRHGKEHLVALCSQSWRWDSVHLSFASHSDDFFWTICSIAGDNVPLLQRLFLEYVHTPNLDGLNSAPGLRELSICAPNNSIRRGSLHLPWSQITRFCFKPQSSGGDVSFSFLRDMPNLESLVVIVWATPLSVLVPPLSEFPALQTFTIVTIEDTTIPAAFLDAFVLEHLHDLCVDRVFDVDALTRMLKRTPTIRSLSLRARDGLNAADLVACIACAPNLESLTLCDVPNGVIDALAGTIPGSVENSLLLEHLRKLTLYAPCAVERAQLLRLAEVRGAGFTLELDRTLSLDSETKEGLDKTQGLAVSHINAHGWRAFLGQR</sequence>
<organism evidence="1 2">
    <name type="scientific">Paramarasmius palmivorus</name>
    <dbReference type="NCBI Taxonomy" id="297713"/>
    <lineage>
        <taxon>Eukaryota</taxon>
        <taxon>Fungi</taxon>
        <taxon>Dikarya</taxon>
        <taxon>Basidiomycota</taxon>
        <taxon>Agaricomycotina</taxon>
        <taxon>Agaricomycetes</taxon>
        <taxon>Agaricomycetidae</taxon>
        <taxon>Agaricales</taxon>
        <taxon>Marasmiineae</taxon>
        <taxon>Marasmiaceae</taxon>
        <taxon>Paramarasmius</taxon>
    </lineage>
</organism>
<dbReference type="SUPFAM" id="SSF52047">
    <property type="entry name" value="RNI-like"/>
    <property type="match status" value="1"/>
</dbReference>
<proteinExistence type="predicted"/>
<name>A0AAW0DLJ4_9AGAR</name>
<accession>A0AAW0DLJ4</accession>
<dbReference type="AlphaFoldDB" id="A0AAW0DLJ4"/>
<dbReference type="EMBL" id="JAYKXP010000013">
    <property type="protein sequence ID" value="KAK7051265.1"/>
    <property type="molecule type" value="Genomic_DNA"/>
</dbReference>
<dbReference type="Proteomes" id="UP001383192">
    <property type="component" value="Unassembled WGS sequence"/>
</dbReference>
<keyword evidence="2" id="KW-1185">Reference proteome</keyword>
<comment type="caution">
    <text evidence="1">The sequence shown here is derived from an EMBL/GenBank/DDBJ whole genome shotgun (WGS) entry which is preliminary data.</text>
</comment>
<protein>
    <recommendedName>
        <fullName evidence="3">F-box domain-containing protein</fullName>
    </recommendedName>
</protein>
<evidence type="ECO:0000313" key="1">
    <source>
        <dbReference type="EMBL" id="KAK7051265.1"/>
    </source>
</evidence>
<gene>
    <name evidence="1" type="ORF">VNI00_004765</name>
</gene>
<dbReference type="InterPro" id="IPR032675">
    <property type="entry name" value="LRR_dom_sf"/>
</dbReference>
<evidence type="ECO:0008006" key="3">
    <source>
        <dbReference type="Google" id="ProtNLM"/>
    </source>
</evidence>
<evidence type="ECO:0000313" key="2">
    <source>
        <dbReference type="Proteomes" id="UP001383192"/>
    </source>
</evidence>